<gene>
    <name evidence="3" type="ORF">E6K78_05370</name>
</gene>
<dbReference type="Pfam" id="PF07584">
    <property type="entry name" value="BatA"/>
    <property type="match status" value="1"/>
</dbReference>
<dbReference type="InterPro" id="IPR011933">
    <property type="entry name" value="Double_TM_dom"/>
</dbReference>
<dbReference type="AlphaFoldDB" id="A0A538TUL1"/>
<feature type="domain" description="Aerotolerance regulator N-terminal" evidence="2">
    <location>
        <begin position="1"/>
        <end position="76"/>
    </location>
</feature>
<evidence type="ECO:0000256" key="1">
    <source>
        <dbReference type="SAM" id="Phobius"/>
    </source>
</evidence>
<keyword evidence="1" id="KW-0472">Membrane</keyword>
<dbReference type="EMBL" id="VBOY01000045">
    <property type="protein sequence ID" value="TMQ67307.1"/>
    <property type="molecule type" value="Genomic_DNA"/>
</dbReference>
<accession>A0A538TUL1</accession>
<dbReference type="PANTHER" id="PTHR37464:SF1">
    <property type="entry name" value="BLL2463 PROTEIN"/>
    <property type="match status" value="1"/>
</dbReference>
<protein>
    <recommendedName>
        <fullName evidence="2">Aerotolerance regulator N-terminal domain-containing protein</fullName>
    </recommendedName>
</protein>
<organism evidence="3 4">
    <name type="scientific">Eiseniibacteriota bacterium</name>
    <dbReference type="NCBI Taxonomy" id="2212470"/>
    <lineage>
        <taxon>Bacteria</taxon>
        <taxon>Candidatus Eiseniibacteriota</taxon>
    </lineage>
</organism>
<feature type="transmembrane region" description="Helical" evidence="1">
    <location>
        <begin position="6"/>
        <end position="24"/>
    </location>
</feature>
<keyword evidence="1" id="KW-0812">Transmembrane</keyword>
<proteinExistence type="predicted"/>
<name>A0A538TUL1_UNCEI</name>
<sequence length="115" mass="12406">MSFLNPLFLFGLLAAGVPILIHLFTRKRPRDIPFPSIEFLSEVNRSEIRRLKLKQWILLLLRTLAVAALALAMSRPAVRTLTPTRSGAATTVVALVDQSGSMGAAAPEGTIGLLA</sequence>
<dbReference type="PANTHER" id="PTHR37464">
    <property type="entry name" value="BLL2463 PROTEIN"/>
    <property type="match status" value="1"/>
</dbReference>
<dbReference type="Proteomes" id="UP000316609">
    <property type="component" value="Unassembled WGS sequence"/>
</dbReference>
<reference evidence="3 4" key="1">
    <citation type="journal article" date="2019" name="Nat. Microbiol.">
        <title>Mediterranean grassland soil C-N compound turnover is dependent on rainfall and depth, and is mediated by genomically divergent microorganisms.</title>
        <authorList>
            <person name="Diamond S."/>
            <person name="Andeer P.F."/>
            <person name="Li Z."/>
            <person name="Crits-Christoph A."/>
            <person name="Burstein D."/>
            <person name="Anantharaman K."/>
            <person name="Lane K.R."/>
            <person name="Thomas B.C."/>
            <person name="Pan C."/>
            <person name="Northen T.R."/>
            <person name="Banfield J.F."/>
        </authorList>
    </citation>
    <scope>NUCLEOTIDE SEQUENCE [LARGE SCALE GENOMIC DNA]</scope>
    <source>
        <strain evidence="3">WS_8</strain>
    </source>
</reference>
<evidence type="ECO:0000313" key="4">
    <source>
        <dbReference type="Proteomes" id="UP000316609"/>
    </source>
</evidence>
<comment type="caution">
    <text evidence="3">The sequence shown here is derived from an EMBL/GenBank/DDBJ whole genome shotgun (WGS) entry which is preliminary data.</text>
</comment>
<dbReference type="InterPro" id="IPR024163">
    <property type="entry name" value="Aerotolerance_reg_N"/>
</dbReference>
<evidence type="ECO:0000313" key="3">
    <source>
        <dbReference type="EMBL" id="TMQ67307.1"/>
    </source>
</evidence>
<feature type="non-terminal residue" evidence="3">
    <location>
        <position position="115"/>
    </location>
</feature>
<dbReference type="NCBIfam" id="TIGR02226">
    <property type="entry name" value="two_anch"/>
    <property type="match status" value="1"/>
</dbReference>
<keyword evidence="1" id="KW-1133">Transmembrane helix</keyword>
<evidence type="ECO:0000259" key="2">
    <source>
        <dbReference type="Pfam" id="PF07584"/>
    </source>
</evidence>
<feature type="transmembrane region" description="Helical" evidence="1">
    <location>
        <begin position="56"/>
        <end position="74"/>
    </location>
</feature>